<gene>
    <name evidence="2" type="ORF">CspeluHIS016_0308900</name>
</gene>
<dbReference type="EMBL" id="BTCM01000003">
    <property type="protein sequence ID" value="GMK57050.1"/>
    <property type="molecule type" value="Genomic_DNA"/>
</dbReference>
<evidence type="ECO:0000313" key="2">
    <source>
        <dbReference type="EMBL" id="GMK57050.1"/>
    </source>
</evidence>
<protein>
    <submittedName>
        <fullName evidence="2">Uncharacterized protein</fullName>
    </submittedName>
</protein>
<accession>A0AAD3YBH4</accession>
<sequence>MAPPCRWECFNRDFENVHISLEAQLDAMMYLELGGRLSLDQVRDLREHIALHWGHLEGVRGALIRNLELVREWFEISEELAAMMGEEGEEEQVEGEVEAGQDEDGENKEQEGEDGGQVGSGEEMVVDGESLAPEAHARASAE</sequence>
<dbReference type="Proteomes" id="UP001222932">
    <property type="component" value="Unassembled WGS sequence"/>
</dbReference>
<organism evidence="2 3">
    <name type="scientific">Cutaneotrichosporon spelunceum</name>
    <dbReference type="NCBI Taxonomy" id="1672016"/>
    <lineage>
        <taxon>Eukaryota</taxon>
        <taxon>Fungi</taxon>
        <taxon>Dikarya</taxon>
        <taxon>Basidiomycota</taxon>
        <taxon>Agaricomycotina</taxon>
        <taxon>Tremellomycetes</taxon>
        <taxon>Trichosporonales</taxon>
        <taxon>Trichosporonaceae</taxon>
        <taxon>Cutaneotrichosporon</taxon>
    </lineage>
</organism>
<comment type="caution">
    <text evidence="2">The sequence shown here is derived from an EMBL/GenBank/DDBJ whole genome shotgun (WGS) entry which is preliminary data.</text>
</comment>
<feature type="region of interest" description="Disordered" evidence="1">
    <location>
        <begin position="82"/>
        <end position="142"/>
    </location>
</feature>
<keyword evidence="3" id="KW-1185">Reference proteome</keyword>
<feature type="compositionally biased region" description="Acidic residues" evidence="1">
    <location>
        <begin position="86"/>
        <end position="114"/>
    </location>
</feature>
<dbReference type="AlphaFoldDB" id="A0AAD3YBH4"/>
<proteinExistence type="predicted"/>
<evidence type="ECO:0000256" key="1">
    <source>
        <dbReference type="SAM" id="MobiDB-lite"/>
    </source>
</evidence>
<reference evidence="2" key="1">
    <citation type="journal article" date="2023" name="BMC Genomics">
        <title>Chromosome-level genome assemblies of Cutaneotrichosporon spp. (Trichosporonales, Basidiomycota) reveal imbalanced evolution between nucleotide sequences and chromosome synteny.</title>
        <authorList>
            <person name="Kobayashi Y."/>
            <person name="Kayamori A."/>
            <person name="Aoki K."/>
            <person name="Shiwa Y."/>
            <person name="Matsutani M."/>
            <person name="Fujita N."/>
            <person name="Sugita T."/>
            <person name="Iwasaki W."/>
            <person name="Tanaka N."/>
            <person name="Takashima M."/>
        </authorList>
    </citation>
    <scope>NUCLEOTIDE SEQUENCE</scope>
    <source>
        <strain evidence="2">HIS016</strain>
    </source>
</reference>
<name>A0AAD3YBH4_9TREE</name>
<evidence type="ECO:0000313" key="3">
    <source>
        <dbReference type="Proteomes" id="UP001222932"/>
    </source>
</evidence>
<reference evidence="2" key="2">
    <citation type="submission" date="2023-06" db="EMBL/GenBank/DDBJ databases">
        <authorList>
            <person name="Kobayashi Y."/>
            <person name="Kayamori A."/>
            <person name="Aoki K."/>
            <person name="Shiwa Y."/>
            <person name="Fujita N."/>
            <person name="Sugita T."/>
            <person name="Iwasaki W."/>
            <person name="Tanaka N."/>
            <person name="Takashima M."/>
        </authorList>
    </citation>
    <scope>NUCLEOTIDE SEQUENCE</scope>
    <source>
        <strain evidence="2">HIS016</strain>
    </source>
</reference>